<evidence type="ECO:0000313" key="1">
    <source>
        <dbReference type="EMBL" id="QLD24492.1"/>
    </source>
</evidence>
<sequence>MALLSGSDRRVEAEIPGDVYARFARSDEQFVNAAKVTHFLPISALQVFKRRHLEPVR</sequence>
<evidence type="ECO:0000313" key="2">
    <source>
        <dbReference type="Proteomes" id="UP000509335"/>
    </source>
</evidence>
<dbReference type="KEGG" id="mcab:HXZ27_10010"/>
<organism evidence="1 2">
    <name type="scientific">Micromonospora carbonacea</name>
    <dbReference type="NCBI Taxonomy" id="47853"/>
    <lineage>
        <taxon>Bacteria</taxon>
        <taxon>Bacillati</taxon>
        <taxon>Actinomycetota</taxon>
        <taxon>Actinomycetes</taxon>
        <taxon>Micromonosporales</taxon>
        <taxon>Micromonosporaceae</taxon>
        <taxon>Micromonospora</taxon>
    </lineage>
</organism>
<proteinExistence type="predicted"/>
<dbReference type="EMBL" id="CP058322">
    <property type="protein sequence ID" value="QLD24492.1"/>
    <property type="molecule type" value="Genomic_DNA"/>
</dbReference>
<reference evidence="1 2" key="1">
    <citation type="submission" date="2020-07" db="EMBL/GenBank/DDBJ databases">
        <title>A bifunctional nitrone conjugated secondary metabolite targeting the ribosome.</title>
        <authorList>
            <person name="Limbrick E.M."/>
            <person name="Graf M."/>
            <person name="Derewacz D.K."/>
            <person name="Nguyen F."/>
            <person name="Spraggins J.M."/>
            <person name="Wieland M."/>
            <person name="Ynigez-Gutierrez A.E."/>
            <person name="Reisman B.J."/>
            <person name="Zinshteyn B."/>
            <person name="McCulloch K."/>
            <person name="Iverson T.M."/>
            <person name="Green R."/>
            <person name="Wilson D.N."/>
            <person name="Bachmann B.O."/>
        </authorList>
    </citation>
    <scope>NUCLEOTIDE SEQUENCE [LARGE SCALE GENOMIC DNA]</scope>
    <source>
        <strain evidence="2">aurantiaca</strain>
    </source>
</reference>
<protein>
    <submittedName>
        <fullName evidence="1">Uncharacterized protein</fullName>
    </submittedName>
</protein>
<gene>
    <name evidence="1" type="ORF">HXZ27_10010</name>
</gene>
<dbReference type="AlphaFoldDB" id="A0A7H8XKU0"/>
<dbReference type="Proteomes" id="UP000509335">
    <property type="component" value="Chromosome"/>
</dbReference>
<name>A0A7H8XKU0_9ACTN</name>
<accession>A0A7H8XKU0</accession>